<accession>A0ACB8SM29</accession>
<name>A0ACB8SM29_9AGAM</name>
<protein>
    <submittedName>
        <fullName evidence="1">Uncharacterized protein</fullName>
    </submittedName>
</protein>
<comment type="caution">
    <text evidence="1">The sequence shown here is derived from an EMBL/GenBank/DDBJ whole genome shotgun (WGS) entry which is preliminary data.</text>
</comment>
<dbReference type="Proteomes" id="UP000814140">
    <property type="component" value="Unassembled WGS sequence"/>
</dbReference>
<evidence type="ECO:0000313" key="2">
    <source>
        <dbReference type="Proteomes" id="UP000814140"/>
    </source>
</evidence>
<gene>
    <name evidence="1" type="ORF">BV25DRAFT_1440656</name>
</gene>
<organism evidence="1 2">
    <name type="scientific">Artomyces pyxidatus</name>
    <dbReference type="NCBI Taxonomy" id="48021"/>
    <lineage>
        <taxon>Eukaryota</taxon>
        <taxon>Fungi</taxon>
        <taxon>Dikarya</taxon>
        <taxon>Basidiomycota</taxon>
        <taxon>Agaricomycotina</taxon>
        <taxon>Agaricomycetes</taxon>
        <taxon>Russulales</taxon>
        <taxon>Auriscalpiaceae</taxon>
        <taxon>Artomyces</taxon>
    </lineage>
</organism>
<dbReference type="EMBL" id="MU277249">
    <property type="protein sequence ID" value="KAI0057292.1"/>
    <property type="molecule type" value="Genomic_DNA"/>
</dbReference>
<keyword evidence="2" id="KW-1185">Reference proteome</keyword>
<proteinExistence type="predicted"/>
<sequence>MNIIDTACYSFHTYSRLLRQIFHGTTVNDFARGALAFCRRLFATTHPPCNRVGVLLTPYAASPRPVARASGICGISRASSTVRPAPPSQVVCTSISISRRCAVPGSSSGDCVPSRSRRGSALRGLRRYPCRVSHALSRRLARRGDAIIQV</sequence>
<reference evidence="1" key="2">
    <citation type="journal article" date="2022" name="New Phytol.">
        <title>Evolutionary transition to the ectomycorrhizal habit in the genomes of a hyperdiverse lineage of mushroom-forming fungi.</title>
        <authorList>
            <person name="Looney B."/>
            <person name="Miyauchi S."/>
            <person name="Morin E."/>
            <person name="Drula E."/>
            <person name="Courty P.E."/>
            <person name="Kohler A."/>
            <person name="Kuo A."/>
            <person name="LaButti K."/>
            <person name="Pangilinan J."/>
            <person name="Lipzen A."/>
            <person name="Riley R."/>
            <person name="Andreopoulos W."/>
            <person name="He G."/>
            <person name="Johnson J."/>
            <person name="Nolan M."/>
            <person name="Tritt A."/>
            <person name="Barry K.W."/>
            <person name="Grigoriev I.V."/>
            <person name="Nagy L.G."/>
            <person name="Hibbett D."/>
            <person name="Henrissat B."/>
            <person name="Matheny P.B."/>
            <person name="Labbe J."/>
            <person name="Martin F.M."/>
        </authorList>
    </citation>
    <scope>NUCLEOTIDE SEQUENCE</scope>
    <source>
        <strain evidence="1">HHB10654</strain>
    </source>
</reference>
<evidence type="ECO:0000313" key="1">
    <source>
        <dbReference type="EMBL" id="KAI0057292.1"/>
    </source>
</evidence>
<reference evidence="1" key="1">
    <citation type="submission" date="2021-03" db="EMBL/GenBank/DDBJ databases">
        <authorList>
            <consortium name="DOE Joint Genome Institute"/>
            <person name="Ahrendt S."/>
            <person name="Looney B.P."/>
            <person name="Miyauchi S."/>
            <person name="Morin E."/>
            <person name="Drula E."/>
            <person name="Courty P.E."/>
            <person name="Chicoki N."/>
            <person name="Fauchery L."/>
            <person name="Kohler A."/>
            <person name="Kuo A."/>
            <person name="Labutti K."/>
            <person name="Pangilinan J."/>
            <person name="Lipzen A."/>
            <person name="Riley R."/>
            <person name="Andreopoulos W."/>
            <person name="He G."/>
            <person name="Johnson J."/>
            <person name="Barry K.W."/>
            <person name="Grigoriev I.V."/>
            <person name="Nagy L."/>
            <person name="Hibbett D."/>
            <person name="Henrissat B."/>
            <person name="Matheny P.B."/>
            <person name="Labbe J."/>
            <person name="Martin F."/>
        </authorList>
    </citation>
    <scope>NUCLEOTIDE SEQUENCE</scope>
    <source>
        <strain evidence="1">HHB10654</strain>
    </source>
</reference>